<evidence type="ECO:0000313" key="2">
    <source>
        <dbReference type="EMBL" id="GAA2619558.1"/>
    </source>
</evidence>
<dbReference type="EMBL" id="BAAASJ010000002">
    <property type="protein sequence ID" value="GAA2619558.1"/>
    <property type="molecule type" value="Genomic_DNA"/>
</dbReference>
<evidence type="ECO:0000256" key="1">
    <source>
        <dbReference type="SAM" id="MobiDB-lite"/>
    </source>
</evidence>
<organism evidence="2 3">
    <name type="scientific">Streptomyces vastus</name>
    <dbReference type="NCBI Taxonomy" id="285451"/>
    <lineage>
        <taxon>Bacteria</taxon>
        <taxon>Bacillati</taxon>
        <taxon>Actinomycetota</taxon>
        <taxon>Actinomycetes</taxon>
        <taxon>Kitasatosporales</taxon>
        <taxon>Streptomycetaceae</taxon>
        <taxon>Streptomyces</taxon>
    </lineage>
</organism>
<sequence length="63" mass="6905">MPPGAPAAAAARADDQRNGALARERPGAQRVQRRKLRPAAYQANRRTTYCPPPLWRATPPRGT</sequence>
<evidence type="ECO:0000313" key="3">
    <source>
        <dbReference type="Proteomes" id="UP001500151"/>
    </source>
</evidence>
<gene>
    <name evidence="2" type="ORF">GCM10010307_02250</name>
</gene>
<comment type="caution">
    <text evidence="2">The sequence shown here is derived from an EMBL/GenBank/DDBJ whole genome shotgun (WGS) entry which is preliminary data.</text>
</comment>
<dbReference type="Proteomes" id="UP001500151">
    <property type="component" value="Unassembled WGS sequence"/>
</dbReference>
<reference evidence="2 3" key="1">
    <citation type="journal article" date="2019" name="Int. J. Syst. Evol. Microbiol.">
        <title>The Global Catalogue of Microorganisms (GCM) 10K type strain sequencing project: providing services to taxonomists for standard genome sequencing and annotation.</title>
        <authorList>
            <consortium name="The Broad Institute Genomics Platform"/>
            <consortium name="The Broad Institute Genome Sequencing Center for Infectious Disease"/>
            <person name="Wu L."/>
            <person name="Ma J."/>
        </authorList>
    </citation>
    <scope>NUCLEOTIDE SEQUENCE [LARGE SCALE GENOMIC DNA]</scope>
    <source>
        <strain evidence="2 3">JCM 4524</strain>
    </source>
</reference>
<accession>A0ABN3Q8E3</accession>
<keyword evidence="3" id="KW-1185">Reference proteome</keyword>
<protein>
    <submittedName>
        <fullName evidence="2">Uncharacterized protein</fullName>
    </submittedName>
</protein>
<feature type="compositionally biased region" description="Basic and acidic residues" evidence="1">
    <location>
        <begin position="12"/>
        <end position="27"/>
    </location>
</feature>
<feature type="region of interest" description="Disordered" evidence="1">
    <location>
        <begin position="1"/>
        <end position="63"/>
    </location>
</feature>
<proteinExistence type="predicted"/>
<feature type="compositionally biased region" description="Low complexity" evidence="1">
    <location>
        <begin position="1"/>
        <end position="11"/>
    </location>
</feature>
<name>A0ABN3Q8E3_9ACTN</name>